<protein>
    <submittedName>
        <fullName evidence="2">Uncharacterized protein</fullName>
    </submittedName>
</protein>
<proteinExistence type="predicted"/>
<reference evidence="2" key="1">
    <citation type="submission" date="2020-06" db="EMBL/GenBank/DDBJ databases">
        <authorList>
            <consortium name="Plant Systems Biology data submission"/>
        </authorList>
    </citation>
    <scope>NUCLEOTIDE SEQUENCE</scope>
    <source>
        <strain evidence="2">D6</strain>
    </source>
</reference>
<evidence type="ECO:0000313" key="2">
    <source>
        <dbReference type="EMBL" id="CAB9508915.1"/>
    </source>
</evidence>
<sequence>MDIPSFIEIPAIAVCHDRSDRSNSTSPCRWLCPSPSHRDGTPVRPASMSDLRRPRRSRQHDCRRNNYSTPKMPSNDDLDISNASRRSPARGSATHEAPRYPLRQVTSERVGPRYPCRRHSLAKTLKNGNAAAA</sequence>
<feature type="region of interest" description="Disordered" evidence="1">
    <location>
        <begin position="18"/>
        <end position="133"/>
    </location>
</feature>
<name>A0A9N8HE08_9STRA</name>
<organism evidence="2 3">
    <name type="scientific">Seminavis robusta</name>
    <dbReference type="NCBI Taxonomy" id="568900"/>
    <lineage>
        <taxon>Eukaryota</taxon>
        <taxon>Sar</taxon>
        <taxon>Stramenopiles</taxon>
        <taxon>Ochrophyta</taxon>
        <taxon>Bacillariophyta</taxon>
        <taxon>Bacillariophyceae</taxon>
        <taxon>Bacillariophycidae</taxon>
        <taxon>Naviculales</taxon>
        <taxon>Naviculaceae</taxon>
        <taxon>Seminavis</taxon>
    </lineage>
</organism>
<dbReference type="EMBL" id="CAICTM010000365">
    <property type="protein sequence ID" value="CAB9508915.1"/>
    <property type="molecule type" value="Genomic_DNA"/>
</dbReference>
<keyword evidence="3" id="KW-1185">Reference proteome</keyword>
<accession>A0A9N8HE08</accession>
<comment type="caution">
    <text evidence="2">The sequence shown here is derived from an EMBL/GenBank/DDBJ whole genome shotgun (WGS) entry which is preliminary data.</text>
</comment>
<dbReference type="Proteomes" id="UP001153069">
    <property type="component" value="Unassembled WGS sequence"/>
</dbReference>
<evidence type="ECO:0000256" key="1">
    <source>
        <dbReference type="SAM" id="MobiDB-lite"/>
    </source>
</evidence>
<gene>
    <name evidence="2" type="ORF">SEMRO_366_G127620.1</name>
</gene>
<evidence type="ECO:0000313" key="3">
    <source>
        <dbReference type="Proteomes" id="UP001153069"/>
    </source>
</evidence>
<dbReference type="AlphaFoldDB" id="A0A9N8HE08"/>